<dbReference type="Gene3D" id="1.20.1280.50">
    <property type="match status" value="1"/>
</dbReference>
<dbReference type="PROSITE" id="PS50005">
    <property type="entry name" value="TPR"/>
    <property type="match status" value="1"/>
</dbReference>
<dbReference type="Gene3D" id="1.25.40.10">
    <property type="entry name" value="Tetratricopeptide repeat domain"/>
    <property type="match status" value="1"/>
</dbReference>
<dbReference type="SUPFAM" id="SSF81383">
    <property type="entry name" value="F-box domain"/>
    <property type="match status" value="1"/>
</dbReference>
<dbReference type="SUPFAM" id="SSF48452">
    <property type="entry name" value="TPR-like"/>
    <property type="match status" value="1"/>
</dbReference>
<dbReference type="Gene3D" id="3.80.10.10">
    <property type="entry name" value="Ribonuclease Inhibitor"/>
    <property type="match status" value="1"/>
</dbReference>
<name>A0A060T4D4_BLAAD</name>
<feature type="repeat" description="TPR" evidence="3">
    <location>
        <begin position="76"/>
        <end position="109"/>
    </location>
</feature>
<dbReference type="AlphaFoldDB" id="A0A060T4D4"/>
<dbReference type="SMART" id="SM00028">
    <property type="entry name" value="TPR"/>
    <property type="match status" value="2"/>
</dbReference>
<protein>
    <submittedName>
        <fullName evidence="5">ARAD1C03564p</fullName>
    </submittedName>
</protein>
<accession>A0A060T4D4</accession>
<evidence type="ECO:0000256" key="2">
    <source>
        <dbReference type="ARBA" id="ARBA00022803"/>
    </source>
</evidence>
<gene>
    <name evidence="5" type="ORF">GNLVRS02_ARAD1C03564g</name>
</gene>
<dbReference type="PROSITE" id="PS50181">
    <property type="entry name" value="FBOX"/>
    <property type="match status" value="1"/>
</dbReference>
<dbReference type="InterPro" id="IPR001810">
    <property type="entry name" value="F-box_dom"/>
</dbReference>
<keyword evidence="2 3" id="KW-0802">TPR repeat</keyword>
<organism evidence="5">
    <name type="scientific">Blastobotrys adeninivorans</name>
    <name type="common">Yeast</name>
    <name type="synonym">Arxula adeninivorans</name>
    <dbReference type="NCBI Taxonomy" id="409370"/>
    <lineage>
        <taxon>Eukaryota</taxon>
        <taxon>Fungi</taxon>
        <taxon>Dikarya</taxon>
        <taxon>Ascomycota</taxon>
        <taxon>Saccharomycotina</taxon>
        <taxon>Dipodascomycetes</taxon>
        <taxon>Dipodascales</taxon>
        <taxon>Trichomonascaceae</taxon>
        <taxon>Blastobotrys</taxon>
    </lineage>
</organism>
<feature type="domain" description="F-box" evidence="4">
    <location>
        <begin position="135"/>
        <end position="182"/>
    </location>
</feature>
<evidence type="ECO:0000313" key="5">
    <source>
        <dbReference type="EMBL" id="CDP34051.1"/>
    </source>
</evidence>
<dbReference type="InterPro" id="IPR011990">
    <property type="entry name" value="TPR-like_helical_dom_sf"/>
</dbReference>
<evidence type="ECO:0000256" key="3">
    <source>
        <dbReference type="PROSITE-ProRule" id="PRU00339"/>
    </source>
</evidence>
<dbReference type="CDD" id="cd09917">
    <property type="entry name" value="F-box_SF"/>
    <property type="match status" value="1"/>
</dbReference>
<proteinExistence type="predicted"/>
<dbReference type="GO" id="GO:0051879">
    <property type="term" value="F:Hsp90 protein binding"/>
    <property type="evidence" value="ECO:0007669"/>
    <property type="project" value="TreeGrafter"/>
</dbReference>
<keyword evidence="1" id="KW-0677">Repeat</keyword>
<dbReference type="PANTHER" id="PTHR22904:SF523">
    <property type="entry name" value="STRESS-INDUCED-PHOSPHOPROTEIN 1"/>
    <property type="match status" value="1"/>
</dbReference>
<dbReference type="SMART" id="SM00256">
    <property type="entry name" value="FBOX"/>
    <property type="match status" value="1"/>
</dbReference>
<dbReference type="InterPro" id="IPR019734">
    <property type="entry name" value="TPR_rpt"/>
</dbReference>
<dbReference type="EMBL" id="HG937693">
    <property type="protein sequence ID" value="CDP34051.1"/>
    <property type="molecule type" value="Genomic_DNA"/>
</dbReference>
<dbReference type="InterPro" id="IPR032675">
    <property type="entry name" value="LRR_dom_sf"/>
</dbReference>
<reference evidence="5" key="1">
    <citation type="submission" date="2014-02" db="EMBL/GenBank/DDBJ databases">
        <authorList>
            <person name="Genoscope - CEA"/>
        </authorList>
    </citation>
    <scope>NUCLEOTIDE SEQUENCE</scope>
    <source>
        <strain evidence="5">LS3</strain>
    </source>
</reference>
<evidence type="ECO:0000259" key="4">
    <source>
        <dbReference type="PROSITE" id="PS50181"/>
    </source>
</evidence>
<sequence length="572" mass="63981">MEKVQRDAIALYKQGSYDQAQRLFTKCIEIARKEGAPTSKLVALLDQRAASAERAGHVFMALKEGQRMLRYARHDARGYLRVAKCFQIRGDRELAIKAYRDGLKAVPKDDPRYKVLKDQLHALAQKRDQRPSVSTDPIQRLPYDILHQIFSHLSFRCLARLERVSKSWQSFLALDHRLWKNKIDFRNARAGKVTKRMVTKYTSWAINQEDPSSKASVVLSNVKSGDEAGVLTYLGDKMKGKIDSLDAELLSDSFNYQFLHLSPKLSFKSSVFYGLRQLRVNSRAIPHLALLMIMQVPSLESLTWEHVGTSISMDRRVAADITVKFDQWCEKGNYTNLGSLKIIEITESLRLPRATIHNLLKTSRQLKELALEGVIRDWDDLDRQLQDLPLESFSFRQPKGELVAGHIAVPCPGLKRLSLAGVHGILTLAPPQNVKLSALEVLDLSKSSFPVQNAISIYGIGDTLKVLKLDYNSEAGQLNSRHAFQQLVGVSGNGLVSISLEGVSEVNDSTIEGILDCDTNFTLEEVNVSGTRVSGVGAYRLAQHGVKRILCKDCDISPQTSNLLRSMGVLVT</sequence>
<dbReference type="InterPro" id="IPR036047">
    <property type="entry name" value="F-box-like_dom_sf"/>
</dbReference>
<dbReference type="Pfam" id="PF12937">
    <property type="entry name" value="F-box-like"/>
    <property type="match status" value="1"/>
</dbReference>
<dbReference type="SUPFAM" id="SSF52047">
    <property type="entry name" value="RNI-like"/>
    <property type="match status" value="1"/>
</dbReference>
<dbReference type="PANTHER" id="PTHR22904">
    <property type="entry name" value="TPR REPEAT CONTAINING PROTEIN"/>
    <property type="match status" value="1"/>
</dbReference>
<evidence type="ECO:0000256" key="1">
    <source>
        <dbReference type="ARBA" id="ARBA00022737"/>
    </source>
</evidence>
<reference evidence="5" key="2">
    <citation type="submission" date="2014-06" db="EMBL/GenBank/DDBJ databases">
        <title>The complete genome of Blastobotrys (Arxula) adeninivorans LS3 - a yeast of biotechnological interest.</title>
        <authorList>
            <person name="Kunze G."/>
            <person name="Gaillardin C."/>
            <person name="Czernicka M."/>
            <person name="Durrens P."/>
            <person name="Martin T."/>
            <person name="Boer E."/>
            <person name="Gabaldon T."/>
            <person name="Cruz J."/>
            <person name="Talla E."/>
            <person name="Marck C."/>
            <person name="Goffeau A."/>
            <person name="Barbe V."/>
            <person name="Baret P."/>
            <person name="Baronian K."/>
            <person name="Beier S."/>
            <person name="Bleykasten C."/>
            <person name="Bode R."/>
            <person name="Casaregola S."/>
            <person name="Despons L."/>
            <person name="Fairhead C."/>
            <person name="Giersberg M."/>
            <person name="Gierski P."/>
            <person name="Hahnel U."/>
            <person name="Hartmann A."/>
            <person name="Jankowska D."/>
            <person name="Jubin C."/>
            <person name="Jung P."/>
            <person name="Lafontaine I."/>
            <person name="Leh-Louis V."/>
            <person name="Lemaire M."/>
            <person name="Marcet-Houben M."/>
            <person name="Mascher M."/>
            <person name="Morel G."/>
            <person name="Richard G.-F."/>
            <person name="Riechen J."/>
            <person name="Sacerdot C."/>
            <person name="Sarkar A."/>
            <person name="Savel G."/>
            <person name="Schacherer J."/>
            <person name="Sherman D."/>
            <person name="Straub M.-L."/>
            <person name="Stein N."/>
            <person name="Thierry A."/>
            <person name="Trautwein-Schult A."/>
            <person name="Westhof E."/>
            <person name="Worch S."/>
            <person name="Dujon B."/>
            <person name="Souciet J.-L."/>
            <person name="Wincker P."/>
            <person name="Scholz U."/>
            <person name="Neuveglise N."/>
        </authorList>
    </citation>
    <scope>NUCLEOTIDE SEQUENCE</scope>
    <source>
        <strain evidence="5">LS3</strain>
    </source>
</reference>